<feature type="chain" id="PRO_5016307641" evidence="1">
    <location>
        <begin position="21"/>
        <end position="131"/>
    </location>
</feature>
<dbReference type="GeneID" id="37041972"/>
<feature type="signal peptide" evidence="1">
    <location>
        <begin position="1"/>
        <end position="20"/>
    </location>
</feature>
<evidence type="ECO:0000256" key="1">
    <source>
        <dbReference type="SAM" id="SignalP"/>
    </source>
</evidence>
<keyword evidence="3" id="KW-1185">Reference proteome</keyword>
<dbReference type="Proteomes" id="UP000245768">
    <property type="component" value="Unassembled WGS sequence"/>
</dbReference>
<dbReference type="RefSeq" id="XP_025376281.1">
    <property type="nucleotide sequence ID" value="XM_025520056.1"/>
</dbReference>
<evidence type="ECO:0000313" key="3">
    <source>
        <dbReference type="Proteomes" id="UP000245768"/>
    </source>
</evidence>
<proteinExistence type="predicted"/>
<protein>
    <submittedName>
        <fullName evidence="2">Uncharacterized protein</fullName>
    </submittedName>
</protein>
<dbReference type="EMBL" id="KZ819637">
    <property type="protein sequence ID" value="PWN89083.1"/>
    <property type="molecule type" value="Genomic_DNA"/>
</dbReference>
<organism evidence="2 3">
    <name type="scientific">Acaromyces ingoldii</name>
    <dbReference type="NCBI Taxonomy" id="215250"/>
    <lineage>
        <taxon>Eukaryota</taxon>
        <taxon>Fungi</taxon>
        <taxon>Dikarya</taxon>
        <taxon>Basidiomycota</taxon>
        <taxon>Ustilaginomycotina</taxon>
        <taxon>Exobasidiomycetes</taxon>
        <taxon>Exobasidiales</taxon>
        <taxon>Cryptobasidiaceae</taxon>
        <taxon>Acaromyces</taxon>
    </lineage>
</organism>
<dbReference type="OrthoDB" id="2863306at2759"/>
<keyword evidence="1" id="KW-0732">Signal</keyword>
<gene>
    <name evidence="2" type="ORF">FA10DRAFT_260977</name>
</gene>
<dbReference type="InParanoid" id="A0A316YLY3"/>
<dbReference type="AlphaFoldDB" id="A0A316YLY3"/>
<sequence length="131" mass="13798">MKFTAAALIAFLAGAKAVSAINVWATFCSDAAGTKDCSIDFQVSNPGCFSVSPGSAKYVRFHPRPGFQDPFASKTYSLIVSPRGGCPCQSNKQIFPPNEVGTKGRVIKLNDGVASQPSYRFVSGKAGPNNC</sequence>
<name>A0A316YLY3_9BASI</name>
<accession>A0A316YLY3</accession>
<evidence type="ECO:0000313" key="2">
    <source>
        <dbReference type="EMBL" id="PWN89083.1"/>
    </source>
</evidence>
<reference evidence="2 3" key="1">
    <citation type="journal article" date="2018" name="Mol. Biol. Evol.">
        <title>Broad Genomic Sampling Reveals a Smut Pathogenic Ancestry of the Fungal Clade Ustilaginomycotina.</title>
        <authorList>
            <person name="Kijpornyongpan T."/>
            <person name="Mondo S.J."/>
            <person name="Barry K."/>
            <person name="Sandor L."/>
            <person name="Lee J."/>
            <person name="Lipzen A."/>
            <person name="Pangilinan J."/>
            <person name="LaButti K."/>
            <person name="Hainaut M."/>
            <person name="Henrissat B."/>
            <person name="Grigoriev I.V."/>
            <person name="Spatafora J.W."/>
            <person name="Aime M.C."/>
        </authorList>
    </citation>
    <scope>NUCLEOTIDE SEQUENCE [LARGE SCALE GENOMIC DNA]</scope>
    <source>
        <strain evidence="2 3">MCA 4198</strain>
    </source>
</reference>
<dbReference type="STRING" id="215250.A0A316YLY3"/>